<gene>
    <name evidence="2" type="ORF">CCACVL1_28099</name>
</gene>
<organism evidence="2 3">
    <name type="scientific">Corchorus capsularis</name>
    <name type="common">Jute</name>
    <dbReference type="NCBI Taxonomy" id="210143"/>
    <lineage>
        <taxon>Eukaryota</taxon>
        <taxon>Viridiplantae</taxon>
        <taxon>Streptophyta</taxon>
        <taxon>Embryophyta</taxon>
        <taxon>Tracheophyta</taxon>
        <taxon>Spermatophyta</taxon>
        <taxon>Magnoliopsida</taxon>
        <taxon>eudicotyledons</taxon>
        <taxon>Gunneridae</taxon>
        <taxon>Pentapetalae</taxon>
        <taxon>rosids</taxon>
        <taxon>malvids</taxon>
        <taxon>Malvales</taxon>
        <taxon>Malvaceae</taxon>
        <taxon>Grewioideae</taxon>
        <taxon>Apeibeae</taxon>
        <taxon>Corchorus</taxon>
    </lineage>
</organism>
<evidence type="ECO:0000313" key="3">
    <source>
        <dbReference type="Proteomes" id="UP000188268"/>
    </source>
</evidence>
<protein>
    <submittedName>
        <fullName evidence="2">Uncharacterized protein</fullName>
    </submittedName>
</protein>
<comment type="caution">
    <text evidence="2">The sequence shown here is derived from an EMBL/GenBank/DDBJ whole genome shotgun (WGS) entry which is preliminary data.</text>
</comment>
<reference evidence="2 3" key="1">
    <citation type="submission" date="2013-09" db="EMBL/GenBank/DDBJ databases">
        <title>Corchorus capsularis genome sequencing.</title>
        <authorList>
            <person name="Alam M."/>
            <person name="Haque M.S."/>
            <person name="Islam M.S."/>
            <person name="Emdad E.M."/>
            <person name="Islam M.M."/>
            <person name="Ahmed B."/>
            <person name="Halim A."/>
            <person name="Hossen Q.M.M."/>
            <person name="Hossain M.Z."/>
            <person name="Ahmed R."/>
            <person name="Khan M.M."/>
            <person name="Islam R."/>
            <person name="Rashid M.M."/>
            <person name="Khan S.A."/>
            <person name="Rahman M.S."/>
            <person name="Alam M."/>
        </authorList>
    </citation>
    <scope>NUCLEOTIDE SEQUENCE [LARGE SCALE GENOMIC DNA]</scope>
    <source>
        <strain evidence="3">cv. CVL-1</strain>
        <tissue evidence="2">Whole seedling</tissue>
    </source>
</reference>
<evidence type="ECO:0000256" key="1">
    <source>
        <dbReference type="SAM" id="SignalP"/>
    </source>
</evidence>
<dbReference type="Gramene" id="OMO54053">
    <property type="protein sequence ID" value="OMO54053"/>
    <property type="gene ID" value="CCACVL1_28099"/>
</dbReference>
<dbReference type="AlphaFoldDB" id="A0A1R3G7K5"/>
<accession>A0A1R3G7K5</accession>
<dbReference type="EMBL" id="AWWV01015042">
    <property type="protein sequence ID" value="OMO54053.1"/>
    <property type="molecule type" value="Genomic_DNA"/>
</dbReference>
<feature type="signal peptide" evidence="1">
    <location>
        <begin position="1"/>
        <end position="28"/>
    </location>
</feature>
<keyword evidence="1" id="KW-0732">Signal</keyword>
<feature type="chain" id="PRO_5012797134" evidence="1">
    <location>
        <begin position="29"/>
        <end position="54"/>
    </location>
</feature>
<name>A0A1R3G7K5_COCAP</name>
<proteinExistence type="predicted"/>
<sequence length="54" mass="5720">MASKQGTVASLILILCLVLSSDHMEVNCESSGSSDCVFIEALQGRLNAFDDDEG</sequence>
<dbReference type="Proteomes" id="UP000188268">
    <property type="component" value="Unassembled WGS sequence"/>
</dbReference>
<keyword evidence="3" id="KW-1185">Reference proteome</keyword>
<evidence type="ECO:0000313" key="2">
    <source>
        <dbReference type="EMBL" id="OMO54053.1"/>
    </source>
</evidence>